<evidence type="ECO:0000313" key="5">
    <source>
        <dbReference type="EMBL" id="MBB1059567.1"/>
    </source>
</evidence>
<dbReference type="EMBL" id="JACHTF010000002">
    <property type="protein sequence ID" value="MBB1059567.1"/>
    <property type="molecule type" value="Genomic_DNA"/>
</dbReference>
<feature type="domain" description="Teneurin-like YD-shell" evidence="4">
    <location>
        <begin position="1061"/>
        <end position="1343"/>
    </location>
</feature>
<keyword evidence="6" id="KW-1185">Reference proteome</keyword>
<dbReference type="Pfam" id="PF25023">
    <property type="entry name" value="TEN_YD-shell"/>
    <property type="match status" value="2"/>
</dbReference>
<accession>A0A7W3Y4W2</accession>
<proteinExistence type="predicted"/>
<evidence type="ECO:0000259" key="3">
    <source>
        <dbReference type="Pfam" id="PF20148"/>
    </source>
</evidence>
<dbReference type="NCBIfam" id="TIGR01643">
    <property type="entry name" value="YD_repeat_2x"/>
    <property type="match status" value="3"/>
</dbReference>
<evidence type="ECO:0000256" key="1">
    <source>
        <dbReference type="ARBA" id="ARBA00022737"/>
    </source>
</evidence>
<dbReference type="PANTHER" id="PTHR32305">
    <property type="match status" value="1"/>
</dbReference>
<dbReference type="Gene3D" id="2.180.10.10">
    <property type="entry name" value="RHS repeat-associated core"/>
    <property type="match status" value="3"/>
</dbReference>
<dbReference type="Pfam" id="PF05593">
    <property type="entry name" value="RHS_repeat"/>
    <property type="match status" value="1"/>
</dbReference>
<organism evidence="5 6">
    <name type="scientific">Marilutibacter spongiae</name>
    <dbReference type="NCBI Taxonomy" id="2025720"/>
    <lineage>
        <taxon>Bacteria</taxon>
        <taxon>Pseudomonadati</taxon>
        <taxon>Pseudomonadota</taxon>
        <taxon>Gammaproteobacteria</taxon>
        <taxon>Lysobacterales</taxon>
        <taxon>Lysobacteraceae</taxon>
        <taxon>Marilutibacter</taxon>
    </lineage>
</organism>
<comment type="caution">
    <text evidence="5">The sequence shown here is derived from an EMBL/GenBank/DDBJ whole genome shotgun (WGS) entry which is preliminary data.</text>
</comment>
<dbReference type="InterPro" id="IPR056823">
    <property type="entry name" value="TEN-like_YD-shell"/>
</dbReference>
<feature type="region of interest" description="Disordered" evidence="2">
    <location>
        <begin position="94"/>
        <end position="134"/>
    </location>
</feature>
<dbReference type="InterPro" id="IPR022385">
    <property type="entry name" value="Rhs_assc_core"/>
</dbReference>
<gene>
    <name evidence="5" type="ORF">H4F98_03155</name>
</gene>
<sequence length="1528" mass="166089">MGVELSARGNSDLGKALRCLLIAAVGSVAAVGQSHAQQVPDSVPTLDRVTAYGFRISRLPMAPPMVSLNTGPLASMNPNSISFFLDGVPQAGDFGYDTERPDPSDPSPGTAINPQPDTQCGAVDNKAPPAIQNNPVNVVDGYKHASAVDFQSVSNPDLRFERYKNPRWKGIGVLGQSWVTNLDLKIAFSKTGVMCYPTPGKPSCNVSSPTTLHFYTDQGGVIQMTKSGGNWHGTGTASMYWVSVIDDGTADSGKYLLHTRGGSAFGPRMVFRRNGFIDYIDQRDGNRLTYTYDTSNRLTKVTHTSGRAITLSWTSATPGAVTSIQAPNGGVYRFGYYTAGTAYASNVEAPILRTVSYPDGKGNLEYIHETGTSNSTGTPRPYTNVHRMLQIKVNGVPISTYTYKLAGQNTSAVATTQLANGANRYVYNYDFNGGSREVINPYQKKTTYHVEDGQIVETVGAATTNCPSTFKLASYLENGLLEYASDERDIVTRYEYDSFGRRTKAIEAAGRPEQRVTTWEYDADPTNVLRTELIKSITVSGLRRTTYTYTPSASTFPNGNSLTASVTSRNLTNTGVANQDRKTSYSYTFHSNGMIATSTEDGPLGGTGDRKVMSYNPLGDLVSIQNGLGHKRTFSGHNAFGQPTKVTNENGDIIEYTYDLRGRIVKEARFYNGARTETDYLYDLNGRLDSINKPYGASRIFRYDVVGRLIGQYEVQPNGKYAFESYDYNAASDIVATYRGEIASIPGPVNPMPASIPGEDIGAIIAPGIEVSAVPTGATVSYRSIVEYDELGRPLRIRGANGQSIRRTYDESGNLATQTDAQNNSKTFEYDGLDRLITSTDPRGKSTRYTYNAADQVVRVTDPRGLVTNYSYDGFGALWKLTSPDTGVTNYTLDAAGRVTKMVRANGKQVIYTHDSLGRILTAVAGGQTQEFAYDVCSNGKGRICRITDRTGELTYTYNPQGSRLTQGQRIGTSSINFDQAYAYDNLGRLTGISYPGGVSLGYGYSLDSLVAVTANIGGVAKNVATGIQHLPWGAIAGWTYGNGITRSHQYDQGYAIGDQRLTSIYSRNGSSFIQSRTLEYDTRDLITQIENGVSGSATFYEYDELGRLIKDGSAADPTRRYTQYEYDDNGNRVTKYSRAPGVMVPPIPTVIEAASNRIDNVKGAPFTYDNAGNTLTSNSNGGMTLEYDAFNRLGKVTTEGVSTSYFVNALGQRNRKTQGSAATQWVFLYGLGGQLDVDYHWGPRTWTHYLRLPNGSPIGVVRGGQLYMAHTDHLGRPEVLTNSAKAVVWRSGGGTFDTNVSLDQVGGLNLGFPGQYRDTESGLWYNNFRTYDPALGRYVESDPIGLAGGINTYIYSAANPLSFIDPSGLEIAYANHEVALGIYHSKLVITPIDQAYWANHPDFKNNIDSNGRHFATIGGGPDVSSDVLSGGINRINDVTKPNSNITPLTLPCIYKNENSAIEKLMGMVGNYNNRTVPYTLIPVGNWQFNSNSFVSGIGMAAGFTMPAHTGAPTPGYGNPLPSYLFDR</sequence>
<dbReference type="PANTHER" id="PTHR32305:SF15">
    <property type="entry name" value="PROTEIN RHSA-RELATED"/>
    <property type="match status" value="1"/>
</dbReference>
<feature type="domain" description="Teneurin-like YD-shell" evidence="4">
    <location>
        <begin position="786"/>
        <end position="967"/>
    </location>
</feature>
<dbReference type="InterPro" id="IPR045351">
    <property type="entry name" value="DUF6531"/>
</dbReference>
<dbReference type="PRINTS" id="PR00394">
    <property type="entry name" value="RHSPROTEIN"/>
</dbReference>
<dbReference type="RefSeq" id="WP_182685201.1">
    <property type="nucleotide sequence ID" value="NZ_JACHTF010000002.1"/>
</dbReference>
<dbReference type="NCBIfam" id="TIGR03696">
    <property type="entry name" value="Rhs_assc_core"/>
    <property type="match status" value="1"/>
</dbReference>
<name>A0A7W3Y4W2_9GAMM</name>
<evidence type="ECO:0000256" key="2">
    <source>
        <dbReference type="SAM" id="MobiDB-lite"/>
    </source>
</evidence>
<dbReference type="InterPro" id="IPR031325">
    <property type="entry name" value="RHS_repeat"/>
</dbReference>
<dbReference type="InterPro" id="IPR006530">
    <property type="entry name" value="YD"/>
</dbReference>
<feature type="domain" description="DUF6531" evidence="3">
    <location>
        <begin position="134"/>
        <end position="192"/>
    </location>
</feature>
<evidence type="ECO:0000259" key="4">
    <source>
        <dbReference type="Pfam" id="PF25023"/>
    </source>
</evidence>
<keyword evidence="1" id="KW-0677">Repeat</keyword>
<dbReference type="InterPro" id="IPR050708">
    <property type="entry name" value="T6SS_VgrG/RHS"/>
</dbReference>
<dbReference type="Pfam" id="PF20148">
    <property type="entry name" value="DUF6531"/>
    <property type="match status" value="1"/>
</dbReference>
<evidence type="ECO:0000313" key="6">
    <source>
        <dbReference type="Proteomes" id="UP000523196"/>
    </source>
</evidence>
<dbReference type="Proteomes" id="UP000523196">
    <property type="component" value="Unassembled WGS sequence"/>
</dbReference>
<reference evidence="5 6" key="1">
    <citation type="submission" date="2020-08" db="EMBL/GenBank/DDBJ databases">
        <authorList>
            <person name="Xu S."/>
            <person name="Li A."/>
        </authorList>
    </citation>
    <scope>NUCLEOTIDE SEQUENCE [LARGE SCALE GENOMIC DNA]</scope>
    <source>
        <strain evidence="5 6">119BY6-57</strain>
    </source>
</reference>
<protein>
    <submittedName>
        <fullName evidence="5">RHS repeat protein</fullName>
    </submittedName>
</protein>